<dbReference type="EMBL" id="JAEACQ010000381">
    <property type="protein sequence ID" value="MBL7633380.1"/>
    <property type="molecule type" value="Genomic_DNA"/>
</dbReference>
<dbReference type="Pfam" id="PF12706">
    <property type="entry name" value="Lactamase_B_2"/>
    <property type="match status" value="1"/>
</dbReference>
<dbReference type="RefSeq" id="WP_203000623.1">
    <property type="nucleotide sequence ID" value="NZ_JADWYU010000115.1"/>
</dbReference>
<sequence length="285" mass="29886">MNVHLLGVRGSTPAPGERFARYGGHTSCVALTAAGEPSPALVLDAGTGLRNLDELLGPAPFQGTILLTHLHWDHTQGLPFTRCLDRPDARVDLRVPAQGGRGAASLLARSMSPPSFPIEISGLRGHWNTRLARPGRLTAPPRFTVTAAEVPHKGGRTFGYRVSADGASLAYLPDHALAGRPTRAALALADGADLLLHDASNGFGERTAADAYGHSTIDDAIRFARACRVRALVLIHHSPGRTDADLDALAARLTAEDADGLTVSLGREGDVIRCDQPAAAPVHAG</sequence>
<dbReference type="SUPFAM" id="SSF56281">
    <property type="entry name" value="Metallo-hydrolase/oxidoreductase"/>
    <property type="match status" value="1"/>
</dbReference>
<keyword evidence="1" id="KW-0540">Nuclease</keyword>
<dbReference type="InterPro" id="IPR036866">
    <property type="entry name" value="RibonucZ/Hydroxyglut_hydro"/>
</dbReference>
<proteinExistence type="predicted"/>
<evidence type="ECO:0000259" key="2">
    <source>
        <dbReference type="Pfam" id="PF12706"/>
    </source>
</evidence>
<accession>A0A937RNE6</accession>
<organism evidence="3 4">
    <name type="scientific">Frankia nepalensis</name>
    <dbReference type="NCBI Taxonomy" id="1836974"/>
    <lineage>
        <taxon>Bacteria</taxon>
        <taxon>Bacillati</taxon>
        <taxon>Actinomycetota</taxon>
        <taxon>Actinomycetes</taxon>
        <taxon>Frankiales</taxon>
        <taxon>Frankiaceae</taxon>
        <taxon>Frankia</taxon>
    </lineage>
</organism>
<dbReference type="AlphaFoldDB" id="A0A937RNE6"/>
<dbReference type="GO" id="GO:0042781">
    <property type="term" value="F:3'-tRNA processing endoribonuclease activity"/>
    <property type="evidence" value="ECO:0007669"/>
    <property type="project" value="TreeGrafter"/>
</dbReference>
<dbReference type="Gene3D" id="3.60.15.10">
    <property type="entry name" value="Ribonuclease Z/Hydroxyacylglutathione hydrolase-like"/>
    <property type="match status" value="1"/>
</dbReference>
<gene>
    <name evidence="3" type="ORF">I7412_40755</name>
</gene>
<evidence type="ECO:0000313" key="3">
    <source>
        <dbReference type="EMBL" id="MBL7633380.1"/>
    </source>
</evidence>
<evidence type="ECO:0000256" key="1">
    <source>
        <dbReference type="ARBA" id="ARBA00022759"/>
    </source>
</evidence>
<keyword evidence="4" id="KW-1185">Reference proteome</keyword>
<feature type="domain" description="Metallo-beta-lactamase" evidence="2">
    <location>
        <begin position="42"/>
        <end position="237"/>
    </location>
</feature>
<dbReference type="InterPro" id="IPR001279">
    <property type="entry name" value="Metallo-B-lactamas"/>
</dbReference>
<protein>
    <recommendedName>
        <fullName evidence="2">Metallo-beta-lactamase domain-containing protein</fullName>
    </recommendedName>
</protein>
<comment type="caution">
    <text evidence="3">The sequence shown here is derived from an EMBL/GenBank/DDBJ whole genome shotgun (WGS) entry which is preliminary data.</text>
</comment>
<name>A0A937RNE6_9ACTN</name>
<dbReference type="Proteomes" id="UP000604475">
    <property type="component" value="Unassembled WGS sequence"/>
</dbReference>
<dbReference type="PANTHER" id="PTHR46018:SF2">
    <property type="entry name" value="ZINC PHOSPHODIESTERASE ELAC PROTEIN 1"/>
    <property type="match status" value="1"/>
</dbReference>
<keyword evidence="1" id="KW-0378">Hydrolase</keyword>
<keyword evidence="1" id="KW-0255">Endonuclease</keyword>
<dbReference type="PANTHER" id="PTHR46018">
    <property type="entry name" value="ZINC PHOSPHODIESTERASE ELAC PROTEIN 1"/>
    <property type="match status" value="1"/>
</dbReference>
<evidence type="ECO:0000313" key="4">
    <source>
        <dbReference type="Proteomes" id="UP000604475"/>
    </source>
</evidence>
<reference evidence="3" key="1">
    <citation type="submission" date="2020-12" db="EMBL/GenBank/DDBJ databases">
        <title>Genomic characterization of non-nitrogen-fixing Frankia strains.</title>
        <authorList>
            <person name="Carlos-Shanley C."/>
            <person name="Guerra T."/>
            <person name="Hahn D."/>
        </authorList>
    </citation>
    <scope>NUCLEOTIDE SEQUENCE</scope>
    <source>
        <strain evidence="3">CN6</strain>
    </source>
</reference>